<keyword evidence="4" id="KW-0479">Metal-binding</keyword>
<dbReference type="GO" id="GO:0008270">
    <property type="term" value="F:zinc ion binding"/>
    <property type="evidence" value="ECO:0007669"/>
    <property type="project" value="UniProtKB-KW"/>
</dbReference>
<feature type="domain" description="C2H2-type" evidence="13">
    <location>
        <begin position="473"/>
        <end position="500"/>
    </location>
</feature>
<evidence type="ECO:0000256" key="8">
    <source>
        <dbReference type="ARBA" id="ARBA00023015"/>
    </source>
</evidence>
<evidence type="ECO:0000256" key="12">
    <source>
        <dbReference type="SAM" id="MobiDB-lite"/>
    </source>
</evidence>
<feature type="domain" description="C2H2-type" evidence="13">
    <location>
        <begin position="247"/>
        <end position="274"/>
    </location>
</feature>
<evidence type="ECO:0000256" key="6">
    <source>
        <dbReference type="ARBA" id="ARBA00022771"/>
    </source>
</evidence>
<evidence type="ECO:0000256" key="2">
    <source>
        <dbReference type="ARBA" id="ARBA00004123"/>
    </source>
</evidence>
<feature type="domain" description="C2H2-type" evidence="13">
    <location>
        <begin position="501"/>
        <end position="528"/>
    </location>
</feature>
<evidence type="ECO:0000256" key="3">
    <source>
        <dbReference type="ARBA" id="ARBA00006991"/>
    </source>
</evidence>
<keyword evidence="8" id="KW-0805">Transcription regulation</keyword>
<proteinExistence type="inferred from homology"/>
<dbReference type="FunFam" id="3.30.160.60:FF:000512">
    <property type="entry name" value="zinc finger protein 197 isoform X1"/>
    <property type="match status" value="1"/>
</dbReference>
<dbReference type="GO" id="GO:0000978">
    <property type="term" value="F:RNA polymerase II cis-regulatory region sequence-specific DNA binding"/>
    <property type="evidence" value="ECO:0007669"/>
    <property type="project" value="TreeGrafter"/>
</dbReference>
<dbReference type="FunFam" id="3.30.160.60:FF:000739">
    <property type="entry name" value="Zgc:171418 protein"/>
    <property type="match status" value="1"/>
</dbReference>
<protein>
    <recommendedName>
        <fullName evidence="13">C2H2-type domain-containing protein</fullName>
    </recommendedName>
</protein>
<evidence type="ECO:0000256" key="5">
    <source>
        <dbReference type="ARBA" id="ARBA00022737"/>
    </source>
</evidence>
<dbReference type="PANTHER" id="PTHR23226">
    <property type="entry name" value="ZINC FINGER AND SCAN DOMAIN-CONTAINING"/>
    <property type="match status" value="1"/>
</dbReference>
<dbReference type="FunFam" id="3.30.160.60:FF:000060">
    <property type="entry name" value="zinc finger protein 436"/>
    <property type="match status" value="1"/>
</dbReference>
<name>A0AAW2I628_9NEOP</name>
<sequence length="611" mass="68038">MSVNTGWLPQTSRTDQQHTGIGNAIVIKAEDQHLFLEATDVTGQQRGLIKIPTGSVVGKCSMFTQTEPTNRFTQTESNPVAYRADGVRNNETTTTAIAMFEPSQVQPQVYIATTVEKKDPDCKTEFPFCYNVNMIQKVPVQTTTGTTVGTAVVDDKGCYRLDVGQPFSYNYALVNQMSLATTFKCDVCGLAFAHISLLNHHKRIHTQNSNSNQPIQQQNNEQQTQQQQSQQQQQQQQNQSQQQNRQYNCDICGMSFNLSGELKSHKNAHHKDHQVSMSEPEPKISVTRSCEICGFEVTLNHIAGLKKKKFKCSNCVEIENTTNNFGGSGGNASGNASGTNSTTGTKPGHHPVKKRGLPCVTKCQQCNGSGIIFIGGSKNHKINNSEKTFTCNICDGTFSRYSSLWSHKRLHTGDKPFKCLRCGLCFAKAAYLKNHSRVHTGEKPFKCGTCGMQFSQSPHLKNHERIHSGERPYQCEICEKTFARHSTLWNHRRIHTGEKPYRCNVCDSKFNQATHLKNHAKVHTGEKPFKCDICEVSFADRFALKRHRSVHEKYGRTSANQTNNQANANSVNPNAPVAVNHTMGPIFKCEVPCDPCDVAFPGCSRAQDAKQ</sequence>
<evidence type="ECO:0000313" key="14">
    <source>
        <dbReference type="EMBL" id="KAL0277560.1"/>
    </source>
</evidence>
<evidence type="ECO:0000256" key="10">
    <source>
        <dbReference type="ARBA" id="ARBA00023242"/>
    </source>
</evidence>
<feature type="domain" description="C2H2-type" evidence="13">
    <location>
        <begin position="389"/>
        <end position="416"/>
    </location>
</feature>
<dbReference type="PANTHER" id="PTHR23226:SF416">
    <property type="entry name" value="FI01424P"/>
    <property type="match status" value="1"/>
</dbReference>
<keyword evidence="10" id="KW-0539">Nucleus</keyword>
<evidence type="ECO:0000256" key="11">
    <source>
        <dbReference type="PROSITE-ProRule" id="PRU00042"/>
    </source>
</evidence>
<keyword evidence="7" id="KW-0862">Zinc</keyword>
<keyword evidence="6 11" id="KW-0863">Zinc-finger</keyword>
<dbReference type="GO" id="GO:0000981">
    <property type="term" value="F:DNA-binding transcription factor activity, RNA polymerase II-specific"/>
    <property type="evidence" value="ECO:0007669"/>
    <property type="project" value="TreeGrafter"/>
</dbReference>
<dbReference type="PROSITE" id="PS50157">
    <property type="entry name" value="ZINC_FINGER_C2H2_2"/>
    <property type="match status" value="8"/>
</dbReference>
<comment type="subcellular location">
    <subcellularLocation>
        <location evidence="2">Nucleus</location>
    </subcellularLocation>
</comment>
<dbReference type="Pfam" id="PF00096">
    <property type="entry name" value="zf-C2H2"/>
    <property type="match status" value="7"/>
</dbReference>
<accession>A0AAW2I628</accession>
<dbReference type="EMBL" id="JARGDH010000002">
    <property type="protein sequence ID" value="KAL0277560.1"/>
    <property type="molecule type" value="Genomic_DNA"/>
</dbReference>
<evidence type="ECO:0000256" key="4">
    <source>
        <dbReference type="ARBA" id="ARBA00022723"/>
    </source>
</evidence>
<dbReference type="FunFam" id="3.30.160.60:FF:000624">
    <property type="entry name" value="zinc finger protein 697"/>
    <property type="match status" value="1"/>
</dbReference>
<reference evidence="14" key="1">
    <citation type="journal article" date="2024" name="Gigascience">
        <title>Chromosome-level genome of the poultry shaft louse Menopon gallinae provides insight into the host-switching and adaptive evolution of parasitic lice.</title>
        <authorList>
            <person name="Xu Y."/>
            <person name="Ma L."/>
            <person name="Liu S."/>
            <person name="Liang Y."/>
            <person name="Liu Q."/>
            <person name="He Z."/>
            <person name="Tian L."/>
            <person name="Duan Y."/>
            <person name="Cai W."/>
            <person name="Li H."/>
            <person name="Song F."/>
        </authorList>
    </citation>
    <scope>NUCLEOTIDE SEQUENCE</scope>
    <source>
        <strain evidence="14">Cailab_2023a</strain>
    </source>
</reference>
<evidence type="ECO:0000256" key="1">
    <source>
        <dbReference type="ARBA" id="ARBA00003767"/>
    </source>
</evidence>
<evidence type="ECO:0000256" key="9">
    <source>
        <dbReference type="ARBA" id="ARBA00023163"/>
    </source>
</evidence>
<feature type="region of interest" description="Disordered" evidence="12">
    <location>
        <begin position="207"/>
        <end position="239"/>
    </location>
</feature>
<dbReference type="SMART" id="SM00355">
    <property type="entry name" value="ZnF_C2H2"/>
    <property type="match status" value="8"/>
</dbReference>
<keyword evidence="9" id="KW-0804">Transcription</keyword>
<feature type="compositionally biased region" description="Low complexity" evidence="12">
    <location>
        <begin position="333"/>
        <end position="345"/>
    </location>
</feature>
<dbReference type="PROSITE" id="PS00028">
    <property type="entry name" value="ZINC_FINGER_C2H2_1"/>
    <property type="match status" value="8"/>
</dbReference>
<gene>
    <name evidence="14" type="ORF">PYX00_004799</name>
</gene>
<comment type="function">
    <text evidence="1">May be involved in transcriptional regulation.</text>
</comment>
<feature type="region of interest" description="Disordered" evidence="12">
    <location>
        <begin position="326"/>
        <end position="353"/>
    </location>
</feature>
<dbReference type="Gene3D" id="3.30.160.60">
    <property type="entry name" value="Classic Zinc Finger"/>
    <property type="match status" value="8"/>
</dbReference>
<comment type="caution">
    <text evidence="14">The sequence shown here is derived from an EMBL/GenBank/DDBJ whole genome shotgun (WGS) entry which is preliminary data.</text>
</comment>
<dbReference type="SUPFAM" id="SSF57667">
    <property type="entry name" value="beta-beta-alpha zinc fingers"/>
    <property type="match status" value="5"/>
</dbReference>
<dbReference type="AlphaFoldDB" id="A0AAW2I628"/>
<feature type="domain" description="C2H2-type" evidence="13">
    <location>
        <begin position="529"/>
        <end position="551"/>
    </location>
</feature>
<feature type="domain" description="C2H2-type" evidence="13">
    <location>
        <begin position="417"/>
        <end position="444"/>
    </location>
</feature>
<organism evidence="14">
    <name type="scientific">Menopon gallinae</name>
    <name type="common">poultry shaft louse</name>
    <dbReference type="NCBI Taxonomy" id="328185"/>
    <lineage>
        <taxon>Eukaryota</taxon>
        <taxon>Metazoa</taxon>
        <taxon>Ecdysozoa</taxon>
        <taxon>Arthropoda</taxon>
        <taxon>Hexapoda</taxon>
        <taxon>Insecta</taxon>
        <taxon>Pterygota</taxon>
        <taxon>Neoptera</taxon>
        <taxon>Paraneoptera</taxon>
        <taxon>Psocodea</taxon>
        <taxon>Troctomorpha</taxon>
        <taxon>Phthiraptera</taxon>
        <taxon>Amblycera</taxon>
        <taxon>Menoponidae</taxon>
        <taxon>Menopon</taxon>
    </lineage>
</organism>
<feature type="domain" description="C2H2-type" evidence="13">
    <location>
        <begin position="445"/>
        <end position="472"/>
    </location>
</feature>
<evidence type="ECO:0000256" key="7">
    <source>
        <dbReference type="ARBA" id="ARBA00022833"/>
    </source>
</evidence>
<dbReference type="InterPro" id="IPR036236">
    <property type="entry name" value="Znf_C2H2_sf"/>
</dbReference>
<feature type="domain" description="C2H2-type" evidence="13">
    <location>
        <begin position="183"/>
        <end position="210"/>
    </location>
</feature>
<comment type="similarity">
    <text evidence="3">Belongs to the krueppel C2H2-type zinc-finger protein family.</text>
</comment>
<dbReference type="InterPro" id="IPR013087">
    <property type="entry name" value="Znf_C2H2_type"/>
</dbReference>
<dbReference type="FunFam" id="3.30.160.60:FF:000446">
    <property type="entry name" value="Zinc finger protein"/>
    <property type="match status" value="2"/>
</dbReference>
<dbReference type="GO" id="GO:0005634">
    <property type="term" value="C:nucleus"/>
    <property type="evidence" value="ECO:0007669"/>
    <property type="project" value="UniProtKB-SubCell"/>
</dbReference>
<keyword evidence="5" id="KW-0677">Repeat</keyword>
<evidence type="ECO:0000259" key="13">
    <source>
        <dbReference type="PROSITE" id="PS50157"/>
    </source>
</evidence>